<sequence>MNLDNTTPTSLQNDTQDSQEVKNNTNADNTDIGKAVDLINVNEAIDASANNSEALPEKNGVEEQNEISNVDLFTKYFEVFGPKELLMVGQIMDLNTIQGFSSLENAVSKNLRYARNKILAEIKKRCGHSNANTLDEYEKVKTESLPLYRATLLLDLHADYNVNIVRKLIIEDELIPSLVVEAGEASENITNEEIEKLQQTIDQQNDKIEELEQKNRKLNKELAKQENTLKKKLKEDADKKHKAKVGEMEAKHSKDIGEINAKLDTVTSYYKKISAEYDDYKKEIEKKSRYFEKIFKRTYVIMLDMQPINDKYFPYPYEVATISKLLTGDIENTDFTEVWVQKDMLDGLRINFIKAKAREYGHQCLVSEMKLTEIQELGLEVLR</sequence>
<dbReference type="Proteomes" id="UP000014937">
    <property type="component" value="Unassembled WGS sequence"/>
</dbReference>
<dbReference type="HOGENOM" id="CLU_721307_0_0_9"/>
<dbReference type="RefSeq" id="WP_021719733.1">
    <property type="nucleotide sequence ID" value="NZ_FR892775.1"/>
</dbReference>
<protein>
    <submittedName>
        <fullName evidence="3">Uncharacterized protein</fullName>
    </submittedName>
</protein>
<evidence type="ECO:0000313" key="4">
    <source>
        <dbReference type="Proteomes" id="UP000014937"/>
    </source>
</evidence>
<comment type="caution">
    <text evidence="3">The sequence shown here is derived from an EMBL/GenBank/DDBJ whole genome shotgun (WGS) entry which is preliminary data.</text>
</comment>
<organism evidence="3 4">
    <name type="scientific">Phascolarctobacterium succinatutens CAG:287</name>
    <dbReference type="NCBI Taxonomy" id="1263101"/>
    <lineage>
        <taxon>Bacteria</taxon>
        <taxon>Bacillati</taxon>
        <taxon>Bacillota</taxon>
        <taxon>Negativicutes</taxon>
        <taxon>Acidaminococcales</taxon>
        <taxon>Acidaminococcaceae</taxon>
        <taxon>Phascolarctobacterium</taxon>
    </lineage>
</organism>
<evidence type="ECO:0000256" key="2">
    <source>
        <dbReference type="SAM" id="MobiDB-lite"/>
    </source>
</evidence>
<keyword evidence="1" id="KW-0175">Coiled coil</keyword>
<evidence type="ECO:0000256" key="1">
    <source>
        <dbReference type="SAM" id="Coils"/>
    </source>
</evidence>
<proteinExistence type="predicted"/>
<feature type="region of interest" description="Disordered" evidence="2">
    <location>
        <begin position="1"/>
        <end position="29"/>
    </location>
</feature>
<reference evidence="3" key="1">
    <citation type="submission" date="2012-11" db="EMBL/GenBank/DDBJ databases">
        <title>Dependencies among metagenomic species, viruses, plasmids and units of genetic variation.</title>
        <authorList>
            <person name="Nielsen H.B."/>
            <person name="Almeida M."/>
            <person name="Juncker A.S."/>
            <person name="Rasmussen S."/>
            <person name="Li J."/>
            <person name="Sunagawa S."/>
            <person name="Plichta D."/>
            <person name="Gautier L."/>
            <person name="Le Chatelier E."/>
            <person name="Peletier E."/>
            <person name="Bonde I."/>
            <person name="Nielsen T."/>
            <person name="Manichanh C."/>
            <person name="Arumugam M."/>
            <person name="Batto J."/>
            <person name="Santos M.B.Q.D."/>
            <person name="Blom N."/>
            <person name="Borruel N."/>
            <person name="Burgdorf K.S."/>
            <person name="Boumezbeur F."/>
            <person name="Casellas F."/>
            <person name="Dore J."/>
            <person name="Guarner F."/>
            <person name="Hansen T."/>
            <person name="Hildebrand F."/>
            <person name="Kaas R.S."/>
            <person name="Kennedy S."/>
            <person name="Kristiansen K."/>
            <person name="Kultima J.R."/>
            <person name="Leonard P."/>
            <person name="Levenez F."/>
            <person name="Lund O."/>
            <person name="Moumen B."/>
            <person name="Le Paslier D."/>
            <person name="Pons N."/>
            <person name="Pedersen O."/>
            <person name="Prifti E."/>
            <person name="Qin J."/>
            <person name="Raes J."/>
            <person name="Tap J."/>
            <person name="Tims S."/>
            <person name="Ussery D.W."/>
            <person name="Yamada T."/>
            <person name="MetaHit consortium"/>
            <person name="Renault P."/>
            <person name="Sicheritz-Ponten T."/>
            <person name="Bork P."/>
            <person name="Wang J."/>
            <person name="Brunak S."/>
            <person name="Ehrlich S.D."/>
        </authorList>
    </citation>
    <scope>NUCLEOTIDE SEQUENCE [LARGE SCALE GENOMIC DNA]</scope>
</reference>
<name>R6WKL5_9FIRM</name>
<evidence type="ECO:0000313" key="3">
    <source>
        <dbReference type="EMBL" id="CDD11693.1"/>
    </source>
</evidence>
<accession>R6WKL5</accession>
<feature type="coiled-coil region" evidence="1">
    <location>
        <begin position="187"/>
        <end position="239"/>
    </location>
</feature>
<dbReference type="AlphaFoldDB" id="R6WKL5"/>
<dbReference type="EMBL" id="CBGL010000098">
    <property type="protein sequence ID" value="CDD11693.1"/>
    <property type="molecule type" value="Genomic_DNA"/>
</dbReference>
<gene>
    <name evidence="3" type="ORF">BN587_00645</name>
</gene>